<dbReference type="KEGG" id="cph:Cpha266_1422"/>
<name>A1BGC3_CHLPD</name>
<evidence type="ECO:0000313" key="2">
    <source>
        <dbReference type="Proteomes" id="UP000008701"/>
    </source>
</evidence>
<sequence>MPVDHRSSRSLSEAFIDSVMSEACQPLYIGCFALLVRRIDGVSVRFGLQNLYGFMPFFAFAAEISFSQAWVCRKMQIALFIVDRLFLKLSVVNKMLEERKDV</sequence>
<dbReference type="RefSeq" id="WP_011745266.1">
    <property type="nucleotide sequence ID" value="NC_008639.1"/>
</dbReference>
<dbReference type="HOGENOM" id="CLU_2272379_0_0_10"/>
<accession>A1BGC3</accession>
<gene>
    <name evidence="1" type="ordered locus">Cpha266_1422</name>
</gene>
<dbReference type="AlphaFoldDB" id="A1BGC3"/>
<evidence type="ECO:0000313" key="1">
    <source>
        <dbReference type="EMBL" id="ABL65450.1"/>
    </source>
</evidence>
<protein>
    <submittedName>
        <fullName evidence="1">Uncharacterized protein</fullName>
    </submittedName>
</protein>
<dbReference type="Proteomes" id="UP000008701">
    <property type="component" value="Chromosome"/>
</dbReference>
<reference evidence="1 2" key="1">
    <citation type="submission" date="2006-12" db="EMBL/GenBank/DDBJ databases">
        <title>Complete sequence of Chlorobium phaeobacteroides DSM 266.</title>
        <authorList>
            <consortium name="US DOE Joint Genome Institute"/>
            <person name="Copeland A."/>
            <person name="Lucas S."/>
            <person name="Lapidus A."/>
            <person name="Barry K."/>
            <person name="Detter J.C."/>
            <person name="Glavina del Rio T."/>
            <person name="Hammon N."/>
            <person name="Israni S."/>
            <person name="Pitluck S."/>
            <person name="Goltsman E."/>
            <person name="Schmutz J."/>
            <person name="Larimer F."/>
            <person name="Land M."/>
            <person name="Hauser L."/>
            <person name="Mikhailova N."/>
            <person name="Li T."/>
            <person name="Overmann J."/>
            <person name="Bryant D.A."/>
            <person name="Richardson P."/>
        </authorList>
    </citation>
    <scope>NUCLEOTIDE SEQUENCE [LARGE SCALE GENOMIC DNA]</scope>
    <source>
        <strain evidence="1 2">DSM 266</strain>
    </source>
</reference>
<dbReference type="EMBL" id="CP000492">
    <property type="protein sequence ID" value="ABL65450.1"/>
    <property type="molecule type" value="Genomic_DNA"/>
</dbReference>
<keyword evidence="2" id="KW-1185">Reference proteome</keyword>
<proteinExistence type="predicted"/>
<dbReference type="STRING" id="290317.Cpha266_1422"/>
<organism evidence="1 2">
    <name type="scientific">Chlorobium phaeobacteroides (strain DSM 266 / SMG 266 / 2430)</name>
    <dbReference type="NCBI Taxonomy" id="290317"/>
    <lineage>
        <taxon>Bacteria</taxon>
        <taxon>Pseudomonadati</taxon>
        <taxon>Chlorobiota</taxon>
        <taxon>Chlorobiia</taxon>
        <taxon>Chlorobiales</taxon>
        <taxon>Chlorobiaceae</taxon>
        <taxon>Chlorobium/Pelodictyon group</taxon>
        <taxon>Chlorobium</taxon>
    </lineage>
</organism>